<dbReference type="PANTHER" id="PTHR10763">
    <property type="entry name" value="CELL DIVISION CONTROL PROTEIN 6-RELATED"/>
    <property type="match status" value="1"/>
</dbReference>
<protein>
    <recommendedName>
        <fullName evidence="5">ORC1-type DNA replication protein</fullName>
    </recommendedName>
</protein>
<dbReference type="Pfam" id="PF22703">
    <property type="entry name" value="Cdc6_lid"/>
    <property type="match status" value="1"/>
</dbReference>
<dbReference type="Pfam" id="PF09079">
    <property type="entry name" value="WHD_Cdc6"/>
    <property type="match status" value="1"/>
</dbReference>
<keyword evidence="3 5" id="KW-0547">Nucleotide-binding</keyword>
<evidence type="ECO:0000313" key="8">
    <source>
        <dbReference type="EMBL" id="AGT35192.1"/>
    </source>
</evidence>
<dbReference type="Gene3D" id="3.40.50.300">
    <property type="entry name" value="P-loop containing nucleotide triphosphate hydrolases"/>
    <property type="match status" value="1"/>
</dbReference>
<dbReference type="Gene3D" id="1.10.10.10">
    <property type="entry name" value="Winged helix-like DNA-binding domain superfamily/Winged helix DNA-binding domain"/>
    <property type="match status" value="1"/>
</dbReference>
<dbReference type="InterPro" id="IPR049945">
    <property type="entry name" value="AAA_22"/>
</dbReference>
<keyword evidence="9" id="KW-1185">Reference proteome</keyword>
<dbReference type="SUPFAM" id="SSF46785">
    <property type="entry name" value="Winged helix' DNA-binding domain"/>
    <property type="match status" value="1"/>
</dbReference>
<dbReference type="PANTHER" id="PTHR10763:SF26">
    <property type="entry name" value="CELL DIVISION CONTROL PROTEIN 6 HOMOLOG"/>
    <property type="match status" value="1"/>
</dbReference>
<dbReference type="GO" id="GO:0005524">
    <property type="term" value="F:ATP binding"/>
    <property type="evidence" value="ECO:0007669"/>
    <property type="project" value="UniProtKB-UniRule"/>
</dbReference>
<dbReference type="InterPro" id="IPR055237">
    <property type="entry name" value="Cdc6_lid"/>
</dbReference>
<dbReference type="NCBIfam" id="TIGR02928">
    <property type="entry name" value="orc1/cdc6 family replication initiation protein"/>
    <property type="match status" value="1"/>
</dbReference>
<dbReference type="InterPro" id="IPR015163">
    <property type="entry name" value="Cdc6_C"/>
</dbReference>
<evidence type="ECO:0000259" key="7">
    <source>
        <dbReference type="SMART" id="SM01074"/>
    </source>
</evidence>
<keyword evidence="8" id="KW-0132">Cell division</keyword>
<dbReference type="Proteomes" id="UP000015543">
    <property type="component" value="Chromosome"/>
</dbReference>
<feature type="binding site" evidence="5">
    <location>
        <position position="231"/>
    </location>
    <ligand>
        <name>ATP</name>
        <dbReference type="ChEBI" id="CHEBI:30616"/>
    </ligand>
</feature>
<keyword evidence="8" id="KW-0131">Cell cycle</keyword>
<evidence type="ECO:0000256" key="3">
    <source>
        <dbReference type="ARBA" id="ARBA00022741"/>
    </source>
</evidence>
<comment type="similarity">
    <text evidence="1 5">Belongs to the CDC6/cdc18 family.</text>
</comment>
<dbReference type="HAMAP" id="MF_01407">
    <property type="entry name" value="ORC1_type_DNA_replic_protein"/>
    <property type="match status" value="1"/>
</dbReference>
<dbReference type="eggNOG" id="arCOG00467">
    <property type="taxonomic scope" value="Archaea"/>
</dbReference>
<dbReference type="GO" id="GO:0016887">
    <property type="term" value="F:ATP hydrolysis activity"/>
    <property type="evidence" value="ECO:0007669"/>
    <property type="project" value="InterPro"/>
</dbReference>
<dbReference type="FunFam" id="1.10.8.60:FF:000073">
    <property type="entry name" value="ORC1-type DNA replication protein"/>
    <property type="match status" value="1"/>
</dbReference>
<dbReference type="CDD" id="cd08768">
    <property type="entry name" value="Cdc6_C"/>
    <property type="match status" value="1"/>
</dbReference>
<dbReference type="SMART" id="SM01074">
    <property type="entry name" value="Cdc6_C"/>
    <property type="match status" value="1"/>
</dbReference>
<evidence type="ECO:0000313" key="9">
    <source>
        <dbReference type="Proteomes" id="UP000015543"/>
    </source>
</evidence>
<feature type="binding site" evidence="5">
    <location>
        <begin position="78"/>
        <end position="82"/>
    </location>
    <ligand>
        <name>ATP</name>
        <dbReference type="ChEBI" id="CHEBI:30616"/>
    </ligand>
</feature>
<evidence type="ECO:0000259" key="6">
    <source>
        <dbReference type="SMART" id="SM00382"/>
    </source>
</evidence>
<dbReference type="InterPro" id="IPR036388">
    <property type="entry name" value="WH-like_DNA-bd_sf"/>
</dbReference>
<keyword evidence="2 5" id="KW-0235">DNA replication</keyword>
<feature type="binding site" evidence="5">
    <location>
        <position position="219"/>
    </location>
    <ligand>
        <name>ATP</name>
        <dbReference type="ChEBI" id="CHEBI:30616"/>
    </ligand>
</feature>
<dbReference type="AlphaFoldDB" id="S6A5J6"/>
<organism evidence="8 9">
    <name type="scientific">Thermofilum adornatum</name>
    <dbReference type="NCBI Taxonomy" id="1365176"/>
    <lineage>
        <taxon>Archaea</taxon>
        <taxon>Thermoproteota</taxon>
        <taxon>Thermoprotei</taxon>
        <taxon>Thermofilales</taxon>
        <taxon>Thermofilaceae</taxon>
        <taxon>Thermofilum</taxon>
    </lineage>
</organism>
<dbReference type="FunFam" id="3.40.50.300:FF:000930">
    <property type="entry name" value="ORC1-type DNA replication protein"/>
    <property type="match status" value="1"/>
</dbReference>
<dbReference type="InterPro" id="IPR050311">
    <property type="entry name" value="ORC1/CDC6"/>
</dbReference>
<keyword evidence="4 5" id="KW-0067">ATP-binding</keyword>
<dbReference type="PATRIC" id="fig|1365176.7.peg.821"/>
<dbReference type="InterPro" id="IPR027417">
    <property type="entry name" value="P-loop_NTPase"/>
</dbReference>
<dbReference type="InterPro" id="IPR036390">
    <property type="entry name" value="WH_DNA-bd_sf"/>
</dbReference>
<feature type="domain" description="Cdc6 C-terminal" evidence="7">
    <location>
        <begin position="314"/>
        <end position="397"/>
    </location>
</feature>
<name>S6A5J6_9CREN</name>
<dbReference type="InterPro" id="IPR014277">
    <property type="entry name" value="Orc1/Cdc6_arc"/>
</dbReference>
<evidence type="ECO:0000256" key="5">
    <source>
        <dbReference type="HAMAP-Rule" id="MF_01407"/>
    </source>
</evidence>
<dbReference type="EMBL" id="CP006646">
    <property type="protein sequence ID" value="AGT35192.1"/>
    <property type="molecule type" value="Genomic_DNA"/>
</dbReference>
<dbReference type="SUPFAM" id="SSF52540">
    <property type="entry name" value="P-loop containing nucleoside triphosphate hydrolases"/>
    <property type="match status" value="1"/>
</dbReference>
<dbReference type="Gene3D" id="1.10.8.60">
    <property type="match status" value="1"/>
</dbReference>
<dbReference type="InterPro" id="IPR003593">
    <property type="entry name" value="AAA+_ATPase"/>
</dbReference>
<evidence type="ECO:0000256" key="4">
    <source>
        <dbReference type="ARBA" id="ARBA00022840"/>
    </source>
</evidence>
<reference evidence="8 9" key="1">
    <citation type="journal article" date="2013" name="Genome Announc.">
        <title>Complete Genomic Sequence of 'Thermofilum adornatus' Strain 1910bT, a Hyperthermophilic Anaerobic Organotrophic Crenarchaeon.</title>
        <authorList>
            <person name="Dominova I.N."/>
            <person name="Kublanov I.V."/>
            <person name="Podosokorskaya O.A."/>
            <person name="Derbikova K.S."/>
            <person name="Patrushev M.V."/>
            <person name="Toshchakov S.V."/>
        </authorList>
    </citation>
    <scope>NUCLEOTIDE SEQUENCE [LARGE SCALE GENOMIC DNA]</scope>
    <source>
        <strain evidence="9">1910b</strain>
    </source>
</reference>
<dbReference type="GO" id="GO:0006260">
    <property type="term" value="P:DNA replication"/>
    <property type="evidence" value="ECO:0007669"/>
    <property type="project" value="UniProtKB-UniRule"/>
</dbReference>
<dbReference type="KEGG" id="thb:N186_04180"/>
<dbReference type="GO" id="GO:0051301">
    <property type="term" value="P:cell division"/>
    <property type="evidence" value="ECO:0007669"/>
    <property type="project" value="UniProtKB-KW"/>
</dbReference>
<evidence type="ECO:0000256" key="2">
    <source>
        <dbReference type="ARBA" id="ARBA00022705"/>
    </source>
</evidence>
<dbReference type="Pfam" id="PF13401">
    <property type="entry name" value="AAA_22"/>
    <property type="match status" value="1"/>
</dbReference>
<accession>S6A5J6</accession>
<dbReference type="CDD" id="cd00009">
    <property type="entry name" value="AAA"/>
    <property type="match status" value="1"/>
</dbReference>
<proteinExistence type="inferred from homology"/>
<comment type="function">
    <text evidence="5">Involved in regulation of DNA replication.</text>
</comment>
<gene>
    <name evidence="8" type="ORF">N186_04180</name>
</gene>
<feature type="domain" description="AAA+ ATPase" evidence="6">
    <location>
        <begin position="66"/>
        <end position="220"/>
    </location>
</feature>
<evidence type="ECO:0000256" key="1">
    <source>
        <dbReference type="ARBA" id="ARBA00006184"/>
    </source>
</evidence>
<dbReference type="SMART" id="SM00382">
    <property type="entry name" value="AAA"/>
    <property type="match status" value="1"/>
</dbReference>
<sequence>MYGLLLLDLLEYTMSVEEIFEQYLGSKIYRDREKLLPDYVPGELPHRDEQIRQLAVTLAPALSGSRPSNVFIYGLTGTGKTAVTKYVLRKLMEKGNGRIEYVYVNCRQNNTSYRVLAELGKFLGIKIPFTGLALGEVMKRIIHGLERKSRILIVVLDEVDNLVKRNGDDVLYFLTRINEQLSNAKVSVIGITNDLKFTEFLDARVKSSLGEEELVFPPYNAVQLEDILRQRAKEAFNEGAISDIVIKKVAAIAARQNGDCRLALDILLKAADIAERERASQVTEAHVEKARNEIEKNLTVDTIKTMPLHVKMVLAAVYLLSRDGSTKTITTGLVYDKYKELAAKIGIEPVTSRRITDILNELDMSGIINARVISLGRYGRTKVIEIGVPLKNVEEGLSSDILLKAAIEEA</sequence>
<dbReference type="HOGENOM" id="CLU_025112_3_1_2"/>